<keyword evidence="3" id="KW-1185">Reference proteome</keyword>
<dbReference type="EMBL" id="BLBS01000155">
    <property type="protein sequence ID" value="GET93997.1"/>
    <property type="molecule type" value="Genomic_DNA"/>
</dbReference>
<sequence>MPEGRQQHSVASGHQIPKRERNEAAPVSSVPCRRHLHTHPSRPHLHTHARTHAAPLPLPAHNADVGTAVSAPPTPTLFFPASCAMQRCRGAARSPLSVAEFPSHDGTPARARVCACTPGLQSSTATPHRATHRAPRAPRRVRDITADPIAPVAPEPRQQAHQQEWYAGSNTRTAAEKRSATAHHAFRAPATLPCATQPLAAHFSGAELRRWHGGSGALGALGLPLVSPHSSRCRSIASLKDCSHAACSGVRAFVPPVRRILPCLLVVRGRVRWRAALAVPKAQSVVERDVEGRQLAGLAARRPQVAPLRPPPIARLHVLAGLHKVVLGVLARVRLLAVSNLLTEARLRTLHRALKVPRADLARVRPRLLHRLRPLHHLPLPVLLLLVAAQQVALLEAVPLSPSVLVWPTVVKVREGVPRVRLPLARGAHHILAVPLPEGAVAVLVHTLVSPQQHLWRSRGHLQRVARLPRLPVLDAQQLVGVHVPVSHNVAVHVRYVPPERRRALRLVQQRVAVAAGHHAVRRQRCKAHLLQALLVQVALLYRRHPLLVPRVQHPRAVPDLEPQPQQPARLDVPERGRRCAEQLAGDAAQHHREGAARGRREPRMFRSPRGNRR</sequence>
<dbReference type="VEuPathDB" id="TriTrypDB:LtaPh_9918101"/>
<dbReference type="AlphaFoldDB" id="A0A640L2G2"/>
<dbReference type="Proteomes" id="UP000419144">
    <property type="component" value="Unassembled WGS sequence"/>
</dbReference>
<feature type="region of interest" description="Disordered" evidence="1">
    <location>
        <begin position="1"/>
        <end position="49"/>
    </location>
</feature>
<feature type="region of interest" description="Disordered" evidence="1">
    <location>
        <begin position="558"/>
        <end position="614"/>
    </location>
</feature>
<protein>
    <submittedName>
        <fullName evidence="2">Uncharacterized protein</fullName>
    </submittedName>
</protein>
<evidence type="ECO:0000256" key="1">
    <source>
        <dbReference type="SAM" id="MobiDB-lite"/>
    </source>
</evidence>
<feature type="compositionally biased region" description="Basic residues" evidence="1">
    <location>
        <begin position="32"/>
        <end position="49"/>
    </location>
</feature>
<reference evidence="2" key="1">
    <citation type="submission" date="2019-11" db="EMBL/GenBank/DDBJ databases">
        <title>Leishmania tarentolae CDS.</title>
        <authorList>
            <person name="Goto Y."/>
            <person name="Yamagishi J."/>
        </authorList>
    </citation>
    <scope>NUCLEOTIDE SEQUENCE [LARGE SCALE GENOMIC DNA]</scope>
    <source>
        <strain evidence="2">Parrot Tar II</strain>
    </source>
</reference>
<evidence type="ECO:0000313" key="2">
    <source>
        <dbReference type="EMBL" id="GET93997.1"/>
    </source>
</evidence>
<proteinExistence type="predicted"/>
<comment type="caution">
    <text evidence="2">The sequence shown here is derived from an EMBL/GenBank/DDBJ whole genome shotgun (WGS) entry which is preliminary data.</text>
</comment>
<evidence type="ECO:0000313" key="3">
    <source>
        <dbReference type="Proteomes" id="UP000419144"/>
    </source>
</evidence>
<feature type="compositionally biased region" description="Basic and acidic residues" evidence="1">
    <location>
        <begin position="572"/>
        <end position="581"/>
    </location>
</feature>
<feature type="compositionally biased region" description="Basic and acidic residues" evidence="1">
    <location>
        <begin position="589"/>
        <end position="605"/>
    </location>
</feature>
<organism evidence="2 3">
    <name type="scientific">Leishmania tarentolae</name>
    <name type="common">Sauroleishmania tarentolae</name>
    <dbReference type="NCBI Taxonomy" id="5689"/>
    <lineage>
        <taxon>Eukaryota</taxon>
        <taxon>Discoba</taxon>
        <taxon>Euglenozoa</taxon>
        <taxon>Kinetoplastea</taxon>
        <taxon>Metakinetoplastina</taxon>
        <taxon>Trypanosomatida</taxon>
        <taxon>Trypanosomatidae</taxon>
        <taxon>Leishmaniinae</taxon>
        <taxon>Leishmania</taxon>
        <taxon>lizard Leishmania</taxon>
    </lineage>
</organism>
<name>A0A640L2G2_LEITA</name>
<gene>
    <name evidence="2" type="ORF">LtaPh_9918101</name>
</gene>
<accession>A0A640L2G2</accession>